<feature type="compositionally biased region" description="Basic and acidic residues" evidence="1">
    <location>
        <begin position="17"/>
        <end position="26"/>
    </location>
</feature>
<evidence type="ECO:0000313" key="2">
    <source>
        <dbReference type="EMBL" id="GAN53717.1"/>
    </source>
</evidence>
<comment type="caution">
    <text evidence="2">The sequence shown here is derived from an EMBL/GenBank/DDBJ whole genome shotgun (WGS) entry which is preliminary data.</text>
</comment>
<dbReference type="EMBL" id="BALE01000010">
    <property type="protein sequence ID" value="GAN53717.1"/>
    <property type="molecule type" value="Genomic_DNA"/>
</dbReference>
<reference evidence="2 3" key="1">
    <citation type="submission" date="2012-10" db="EMBL/GenBank/DDBJ databases">
        <title>Genome sequencing of Tanticharoenia sakaeratensis NBRC 103193.</title>
        <authorList>
            <person name="Azuma Y."/>
            <person name="Hadano H."/>
            <person name="Hirakawa H."/>
            <person name="Matsushita K."/>
        </authorList>
    </citation>
    <scope>NUCLEOTIDE SEQUENCE [LARGE SCALE GENOMIC DNA]</scope>
    <source>
        <strain evidence="2 3">NBRC 103193</strain>
    </source>
</reference>
<protein>
    <submittedName>
        <fullName evidence="2">Uncharacterized protein</fullName>
    </submittedName>
</protein>
<feature type="region of interest" description="Disordered" evidence="1">
    <location>
        <begin position="1"/>
        <end position="44"/>
    </location>
</feature>
<proteinExistence type="predicted"/>
<name>A0A0D6MJA4_9PROT</name>
<dbReference type="STRING" id="1231623.Tasa_010_264"/>
<gene>
    <name evidence="2" type="ORF">Tasa_010_264</name>
</gene>
<accession>A0A0D6MJA4</accession>
<evidence type="ECO:0000256" key="1">
    <source>
        <dbReference type="SAM" id="MobiDB-lite"/>
    </source>
</evidence>
<dbReference type="Proteomes" id="UP000032679">
    <property type="component" value="Unassembled WGS sequence"/>
</dbReference>
<sequence>MPAPATEWEVLPDPVAEPERAADEPPLRTPEPPISQETDRPRPVEVAVTPPFGGPRFWMVAWAGSAVLMVGTCAACWRWQLPLSHAWPPLARLFAGLHAVF</sequence>
<evidence type="ECO:0000313" key="3">
    <source>
        <dbReference type="Proteomes" id="UP000032679"/>
    </source>
</evidence>
<dbReference type="AlphaFoldDB" id="A0A0D6MJA4"/>
<keyword evidence="3" id="KW-1185">Reference proteome</keyword>
<organism evidence="2 3">
    <name type="scientific">Tanticharoenia sakaeratensis NBRC 103193</name>
    <dbReference type="NCBI Taxonomy" id="1231623"/>
    <lineage>
        <taxon>Bacteria</taxon>
        <taxon>Pseudomonadati</taxon>
        <taxon>Pseudomonadota</taxon>
        <taxon>Alphaproteobacteria</taxon>
        <taxon>Acetobacterales</taxon>
        <taxon>Acetobacteraceae</taxon>
        <taxon>Tanticharoenia</taxon>
    </lineage>
</organism>